<protein>
    <submittedName>
        <fullName evidence="6">GntR family transcriptional regulator</fullName>
    </submittedName>
</protein>
<proteinExistence type="predicted"/>
<evidence type="ECO:0000313" key="7">
    <source>
        <dbReference type="Proteomes" id="UP001596107"/>
    </source>
</evidence>
<accession>A0ABW0TDH3</accession>
<feature type="region of interest" description="Disordered" evidence="4">
    <location>
        <begin position="1"/>
        <end position="25"/>
    </location>
</feature>
<dbReference type="InterPro" id="IPR036390">
    <property type="entry name" value="WH_DNA-bd_sf"/>
</dbReference>
<comment type="caution">
    <text evidence="6">The sequence shown here is derived from an EMBL/GenBank/DDBJ whole genome shotgun (WGS) entry which is preliminary data.</text>
</comment>
<dbReference type="InterPro" id="IPR000524">
    <property type="entry name" value="Tscrpt_reg_HTH_GntR"/>
</dbReference>
<dbReference type="Pfam" id="PF00392">
    <property type="entry name" value="GntR"/>
    <property type="match status" value="1"/>
</dbReference>
<keyword evidence="7" id="KW-1185">Reference proteome</keyword>
<keyword evidence="3" id="KW-0804">Transcription</keyword>
<dbReference type="PROSITE" id="PS50949">
    <property type="entry name" value="HTH_GNTR"/>
    <property type="match status" value="1"/>
</dbReference>
<feature type="compositionally biased region" description="Pro residues" evidence="4">
    <location>
        <begin position="1"/>
        <end position="11"/>
    </location>
</feature>
<dbReference type="Pfam" id="PF07729">
    <property type="entry name" value="FCD"/>
    <property type="match status" value="1"/>
</dbReference>
<evidence type="ECO:0000256" key="2">
    <source>
        <dbReference type="ARBA" id="ARBA00023125"/>
    </source>
</evidence>
<dbReference type="RefSeq" id="WP_246638000.1">
    <property type="nucleotide sequence ID" value="NZ_CP078144.1"/>
</dbReference>
<dbReference type="SMART" id="SM00345">
    <property type="entry name" value="HTH_GNTR"/>
    <property type="match status" value="1"/>
</dbReference>
<dbReference type="PANTHER" id="PTHR43537:SF45">
    <property type="entry name" value="GNTR FAMILY REGULATORY PROTEIN"/>
    <property type="match status" value="1"/>
</dbReference>
<dbReference type="InterPro" id="IPR011711">
    <property type="entry name" value="GntR_C"/>
</dbReference>
<feature type="region of interest" description="Disordered" evidence="4">
    <location>
        <begin position="43"/>
        <end position="75"/>
    </location>
</feature>
<sequence length="302" mass="34093">MPAGGHPPFPVKNPHDKRQVLGHDNGYLPTIIDGVKVHQTRMEGALSTSERRKVGAGRRKTGSRSVEAQAVSRPRPSLQGIAKMPARDRAYHELKFRILEGRLPPGTTLLETEVASLLSLSRTPVREALIRLEEDGLVDVRPRHGITVKALSVDEIEQIYQVFSTLEVKAAQLTARRGITTADHERLDDILTQMERASKRGDIEAWSELDDEFHSELVGLCGNPRLQAMLRQLWDLQYHARRAIIKLRPLPIISDREHRAILTAIADGNEEEATRLHQQHRNRADEQLISLLRQKTTFPTSE</sequence>
<keyword evidence="1" id="KW-0805">Transcription regulation</keyword>
<dbReference type="Proteomes" id="UP001596107">
    <property type="component" value="Unassembled WGS sequence"/>
</dbReference>
<dbReference type="CDD" id="cd07377">
    <property type="entry name" value="WHTH_GntR"/>
    <property type="match status" value="1"/>
</dbReference>
<dbReference type="SUPFAM" id="SSF48008">
    <property type="entry name" value="GntR ligand-binding domain-like"/>
    <property type="match status" value="1"/>
</dbReference>
<dbReference type="SUPFAM" id="SSF46785">
    <property type="entry name" value="Winged helix' DNA-binding domain"/>
    <property type="match status" value="1"/>
</dbReference>
<organism evidence="6 7">
    <name type="scientific">Nitratireductor kimnyeongensis</name>
    <dbReference type="NCBI Taxonomy" id="430679"/>
    <lineage>
        <taxon>Bacteria</taxon>
        <taxon>Pseudomonadati</taxon>
        <taxon>Pseudomonadota</taxon>
        <taxon>Alphaproteobacteria</taxon>
        <taxon>Hyphomicrobiales</taxon>
        <taxon>Phyllobacteriaceae</taxon>
        <taxon>Nitratireductor</taxon>
    </lineage>
</organism>
<dbReference type="SMART" id="SM00895">
    <property type="entry name" value="FCD"/>
    <property type="match status" value="1"/>
</dbReference>
<evidence type="ECO:0000313" key="6">
    <source>
        <dbReference type="EMBL" id="MFC5586965.1"/>
    </source>
</evidence>
<dbReference type="InterPro" id="IPR036388">
    <property type="entry name" value="WH-like_DNA-bd_sf"/>
</dbReference>
<dbReference type="PANTHER" id="PTHR43537">
    <property type="entry name" value="TRANSCRIPTIONAL REGULATOR, GNTR FAMILY"/>
    <property type="match status" value="1"/>
</dbReference>
<dbReference type="EMBL" id="JBHSNB010000005">
    <property type="protein sequence ID" value="MFC5586965.1"/>
    <property type="molecule type" value="Genomic_DNA"/>
</dbReference>
<name>A0ABW0TDH3_9HYPH</name>
<dbReference type="InterPro" id="IPR008920">
    <property type="entry name" value="TF_FadR/GntR_C"/>
</dbReference>
<dbReference type="Gene3D" id="1.20.120.530">
    <property type="entry name" value="GntR ligand-binding domain-like"/>
    <property type="match status" value="1"/>
</dbReference>
<evidence type="ECO:0000256" key="4">
    <source>
        <dbReference type="SAM" id="MobiDB-lite"/>
    </source>
</evidence>
<gene>
    <name evidence="6" type="ORF">ACFPOD_17760</name>
</gene>
<evidence type="ECO:0000259" key="5">
    <source>
        <dbReference type="PROSITE" id="PS50949"/>
    </source>
</evidence>
<evidence type="ECO:0000256" key="1">
    <source>
        <dbReference type="ARBA" id="ARBA00023015"/>
    </source>
</evidence>
<keyword evidence="2" id="KW-0238">DNA-binding</keyword>
<evidence type="ECO:0000256" key="3">
    <source>
        <dbReference type="ARBA" id="ARBA00023163"/>
    </source>
</evidence>
<feature type="domain" description="HTH gntR-type" evidence="5">
    <location>
        <begin position="84"/>
        <end position="151"/>
    </location>
</feature>
<dbReference type="Gene3D" id="1.10.10.10">
    <property type="entry name" value="Winged helix-like DNA-binding domain superfamily/Winged helix DNA-binding domain"/>
    <property type="match status" value="1"/>
</dbReference>
<reference evidence="7" key="1">
    <citation type="journal article" date="2019" name="Int. J. Syst. Evol. Microbiol.">
        <title>The Global Catalogue of Microorganisms (GCM) 10K type strain sequencing project: providing services to taxonomists for standard genome sequencing and annotation.</title>
        <authorList>
            <consortium name="The Broad Institute Genomics Platform"/>
            <consortium name="The Broad Institute Genome Sequencing Center for Infectious Disease"/>
            <person name="Wu L."/>
            <person name="Ma J."/>
        </authorList>
    </citation>
    <scope>NUCLEOTIDE SEQUENCE [LARGE SCALE GENOMIC DNA]</scope>
    <source>
        <strain evidence="7">JCM 3366</strain>
    </source>
</reference>